<dbReference type="GO" id="GO:0000976">
    <property type="term" value="F:transcription cis-regulatory region binding"/>
    <property type="evidence" value="ECO:0007669"/>
    <property type="project" value="TreeGrafter"/>
</dbReference>
<keyword evidence="2" id="KW-0677">Repeat</keyword>
<keyword evidence="5" id="KW-0010">Activator</keyword>
<dbReference type="PANTHER" id="PTHR10649">
    <property type="entry name" value="ARYL HYDROCARBON RECEPTOR"/>
    <property type="match status" value="1"/>
</dbReference>
<sequence>MMPNTALYAAKKRKKPVQKIPKPQPPDGVKTNPSKRHRDRLNGELDKLTSLLPFTEDVRARLDKLSVLRLSVGFLKVKSFYNAILKASQSSSSWTSERSLMFGGNSQNAAVPPSSSSSSSVQPQAAVVTSIDGVSFSEGDLLLQALNGFVLVVTAEGYVFYTSPTVQEFLGFHQVQTELINNQYRQNNRSGVTLIPTFIHRDQSSTEITTNLINYDPQAIPPENSSFLERNFCCRFRCLLDNSSGFLGLNFRGRLRLLHGQNRVSDDGTLIPPQLALFSTATPLQPPSILEIRTKTLLFQTKHKLDFSPLGIDSRGKVVLGYNEMEICMKGSGYNFIHAADMMYCADNHIRMMKTGETGFTAFRLLTKNRSWIWVHSNARVVFKAGKPDFIVARQRALTNEEGEEQLRLRRLQLPFSFTTGEAVLYDTTPTVEMLDPCSAPKQRKLDDDNTVSRESLLGCMLSQDQSIYCENNASTLSSLSDVAFRDTHATVSVPGDVAPKPAVGNLMKAEASMQDMMDTLQQILGDNELTETVDVGPEELKTWESALLKMNFSSCEFSEDLNDIISNDILTYVEEQLQKEGGLTLPDQLDDVPACLSSLDLQNQDPDQPEEQNFSWPLEPQNQLMPSGGHGMAARPAPALGSMKLSHMDFPLLSSAGLNGPTLQQNLQQNLPAPLQMGAIGNMGALVTLNSCQTQNQRSLQVNKDSSLGSFSHQIHPSQMVQPMQNHLQIRNQPLGLQDQNRQFDPVFGFQGSGWNPPLSNQVDSFVETFAPNISSKAGFSADPSSSGCLQGHFALQTQSADTQRQSWPLEQQLLTSGHQQLSGDVRPPFRTAEASGAPFPPQQESEASSSGSCMFANPAPPRNRVHLSQARINPATNQITSKPSCFYEALPGGGSMPVMGAVPNPDEASLSCQMAAGLNPSGLLVQQQQHFVNFSEQTQINNHPVVGNGGFPFSSLPNGNSCYSENK</sequence>
<evidence type="ECO:0000313" key="12">
    <source>
        <dbReference type="Proteomes" id="UP000257200"/>
    </source>
</evidence>
<protein>
    <submittedName>
        <fullName evidence="11">Aryl hydrocarbon receptor 2</fullName>
    </submittedName>
</protein>
<keyword evidence="4" id="KW-0238">DNA-binding</keyword>
<keyword evidence="6" id="KW-0804">Transcription</keyword>
<dbReference type="Gene3D" id="3.30.450.20">
    <property type="entry name" value="PAS domain"/>
    <property type="match status" value="2"/>
</dbReference>
<dbReference type="GO" id="GO:0046983">
    <property type="term" value="F:protein dimerization activity"/>
    <property type="evidence" value="ECO:0007669"/>
    <property type="project" value="InterPro"/>
</dbReference>
<dbReference type="CDD" id="cd19696">
    <property type="entry name" value="bHLH-PAS_AhR_like"/>
    <property type="match status" value="1"/>
</dbReference>
<evidence type="ECO:0000256" key="3">
    <source>
        <dbReference type="ARBA" id="ARBA00023015"/>
    </source>
</evidence>
<dbReference type="InParanoid" id="A0A3Q1FCJ7"/>
<dbReference type="AlphaFoldDB" id="A0A3Q1FCJ7"/>
<dbReference type="FunFam" id="3.30.450.20:FF:000019">
    <property type="entry name" value="Aryl hydrocarbon receptor 1"/>
    <property type="match status" value="1"/>
</dbReference>
<feature type="domain" description="BHLH" evidence="10">
    <location>
        <begin position="25"/>
        <end position="78"/>
    </location>
</feature>
<dbReference type="CDD" id="cd00130">
    <property type="entry name" value="PAS"/>
    <property type="match status" value="1"/>
</dbReference>
<comment type="subcellular location">
    <subcellularLocation>
        <location evidence="1">Nucleus</location>
    </subcellularLocation>
</comment>
<dbReference type="Pfam" id="PF08447">
    <property type="entry name" value="PAS_3"/>
    <property type="match status" value="1"/>
</dbReference>
<dbReference type="InterPro" id="IPR000014">
    <property type="entry name" value="PAS"/>
</dbReference>
<evidence type="ECO:0000256" key="1">
    <source>
        <dbReference type="ARBA" id="ARBA00004123"/>
    </source>
</evidence>
<keyword evidence="7" id="KW-0539">Nucleus</keyword>
<accession>A0A3Q1FCJ7</accession>
<feature type="region of interest" description="Disordered" evidence="8">
    <location>
        <begin position="819"/>
        <end position="863"/>
    </location>
</feature>
<dbReference type="GO" id="GO:0004879">
    <property type="term" value="F:nuclear receptor activity"/>
    <property type="evidence" value="ECO:0007669"/>
    <property type="project" value="TreeGrafter"/>
</dbReference>
<evidence type="ECO:0000256" key="2">
    <source>
        <dbReference type="ARBA" id="ARBA00022737"/>
    </source>
</evidence>
<keyword evidence="12" id="KW-1185">Reference proteome</keyword>
<dbReference type="InterPro" id="IPR001610">
    <property type="entry name" value="PAC"/>
</dbReference>
<evidence type="ECO:0000256" key="7">
    <source>
        <dbReference type="ARBA" id="ARBA00023242"/>
    </source>
</evidence>
<evidence type="ECO:0000256" key="4">
    <source>
        <dbReference type="ARBA" id="ARBA00023125"/>
    </source>
</evidence>
<dbReference type="PROSITE" id="PS50112">
    <property type="entry name" value="PAS"/>
    <property type="match status" value="1"/>
</dbReference>
<dbReference type="SUPFAM" id="SSF47459">
    <property type="entry name" value="HLH, helix-loop-helix DNA-binding domain"/>
    <property type="match status" value="1"/>
</dbReference>
<reference evidence="11" key="1">
    <citation type="submission" date="2025-08" db="UniProtKB">
        <authorList>
            <consortium name="Ensembl"/>
        </authorList>
    </citation>
    <scope>IDENTIFICATION</scope>
</reference>
<keyword evidence="3" id="KW-0805">Transcription regulation</keyword>
<dbReference type="SUPFAM" id="SSF55785">
    <property type="entry name" value="PYP-like sensor domain (PAS domain)"/>
    <property type="match status" value="1"/>
</dbReference>
<feature type="region of interest" description="Disordered" evidence="8">
    <location>
        <begin position="1"/>
        <end position="41"/>
    </location>
</feature>
<dbReference type="InterPro" id="IPR011598">
    <property type="entry name" value="bHLH_dom"/>
</dbReference>
<feature type="compositionally biased region" description="Polar residues" evidence="8">
    <location>
        <begin position="844"/>
        <end position="854"/>
    </location>
</feature>
<dbReference type="InterPro" id="IPR036638">
    <property type="entry name" value="HLH_DNA-bd_sf"/>
</dbReference>
<dbReference type="InterPro" id="IPR035965">
    <property type="entry name" value="PAS-like_dom_sf"/>
</dbReference>
<evidence type="ECO:0000313" key="11">
    <source>
        <dbReference type="Ensembl" id="ENSAPOP00000015591.1"/>
    </source>
</evidence>
<dbReference type="Proteomes" id="UP000257200">
    <property type="component" value="Unplaced"/>
</dbReference>
<dbReference type="Gene3D" id="4.10.280.10">
    <property type="entry name" value="Helix-loop-helix DNA-binding domain"/>
    <property type="match status" value="1"/>
</dbReference>
<dbReference type="GO" id="GO:0006805">
    <property type="term" value="P:xenobiotic metabolic process"/>
    <property type="evidence" value="ECO:0007669"/>
    <property type="project" value="InterPro"/>
</dbReference>
<dbReference type="PROSITE" id="PS50888">
    <property type="entry name" value="BHLH"/>
    <property type="match status" value="1"/>
</dbReference>
<dbReference type="GO" id="GO:0034751">
    <property type="term" value="C:aryl hydrocarbon receptor complex"/>
    <property type="evidence" value="ECO:0007669"/>
    <property type="project" value="TreeGrafter"/>
</dbReference>
<reference evidence="11" key="2">
    <citation type="submission" date="2025-09" db="UniProtKB">
        <authorList>
            <consortium name="Ensembl"/>
        </authorList>
    </citation>
    <scope>IDENTIFICATION</scope>
</reference>
<feature type="domain" description="PAS" evidence="9">
    <location>
        <begin position="142"/>
        <end position="172"/>
    </location>
</feature>
<dbReference type="GO" id="GO:0005634">
    <property type="term" value="C:nucleus"/>
    <property type="evidence" value="ECO:0007669"/>
    <property type="project" value="UniProtKB-SubCell"/>
</dbReference>
<name>A0A3Q1FCJ7_9TELE</name>
<dbReference type="InterPro" id="IPR039091">
    <property type="entry name" value="AHR/AHRR"/>
</dbReference>
<organism evidence="11 12">
    <name type="scientific">Acanthochromis polyacanthus</name>
    <name type="common">spiny chromis</name>
    <dbReference type="NCBI Taxonomy" id="80966"/>
    <lineage>
        <taxon>Eukaryota</taxon>
        <taxon>Metazoa</taxon>
        <taxon>Chordata</taxon>
        <taxon>Craniata</taxon>
        <taxon>Vertebrata</taxon>
        <taxon>Euteleostomi</taxon>
        <taxon>Actinopterygii</taxon>
        <taxon>Neopterygii</taxon>
        <taxon>Teleostei</taxon>
        <taxon>Neoteleostei</taxon>
        <taxon>Acanthomorphata</taxon>
        <taxon>Ovalentaria</taxon>
        <taxon>Pomacentridae</taxon>
        <taxon>Acanthochromis</taxon>
    </lineage>
</organism>
<dbReference type="STRING" id="80966.ENSAPOP00000015591"/>
<evidence type="ECO:0000256" key="5">
    <source>
        <dbReference type="ARBA" id="ARBA00023159"/>
    </source>
</evidence>
<dbReference type="SMART" id="SM00086">
    <property type="entry name" value="PAC"/>
    <property type="match status" value="2"/>
</dbReference>
<dbReference type="InterPro" id="IPR013655">
    <property type="entry name" value="PAS_fold_3"/>
</dbReference>
<evidence type="ECO:0000259" key="9">
    <source>
        <dbReference type="PROSITE" id="PS50112"/>
    </source>
</evidence>
<proteinExistence type="predicted"/>
<evidence type="ECO:0000256" key="6">
    <source>
        <dbReference type="ARBA" id="ARBA00023163"/>
    </source>
</evidence>
<evidence type="ECO:0000256" key="8">
    <source>
        <dbReference type="SAM" id="MobiDB-lite"/>
    </source>
</evidence>
<dbReference type="PANTHER" id="PTHR10649:SF17">
    <property type="entry name" value="ARYL HYDROCARBON RECEPTOR 2"/>
    <property type="match status" value="1"/>
</dbReference>
<evidence type="ECO:0000259" key="10">
    <source>
        <dbReference type="PROSITE" id="PS50888"/>
    </source>
</evidence>
<dbReference type="Ensembl" id="ENSAPOT00000024354.1">
    <property type="protein sequence ID" value="ENSAPOP00000015591.1"/>
    <property type="gene ID" value="ENSAPOG00000018620.1"/>
</dbReference>
<dbReference type="GeneTree" id="ENSGT00940000154486"/>